<dbReference type="GO" id="GO:0005840">
    <property type="term" value="C:ribosome"/>
    <property type="evidence" value="ECO:0007669"/>
    <property type="project" value="UniProtKB-KW"/>
</dbReference>
<dbReference type="Pfam" id="PF05635">
    <property type="entry name" value="23S_rRNA_IVP"/>
    <property type="match status" value="1"/>
</dbReference>
<dbReference type="PANTHER" id="PTHR38471:SF2">
    <property type="entry name" value="FOUR HELIX BUNDLE PROTEIN"/>
    <property type="match status" value="1"/>
</dbReference>
<dbReference type="NCBIfam" id="TIGR02436">
    <property type="entry name" value="four helix bundle protein"/>
    <property type="match status" value="1"/>
</dbReference>
<dbReference type="NCBIfam" id="NF008911">
    <property type="entry name" value="PRK12275.1-2"/>
    <property type="match status" value="1"/>
</dbReference>
<dbReference type="InterPro" id="IPR036583">
    <property type="entry name" value="23S_rRNA_IVS_sf"/>
</dbReference>
<gene>
    <name evidence="1" type="ORF">Cha6605_4404</name>
</gene>
<proteinExistence type="predicted"/>
<organism evidence="1 2">
    <name type="scientific">Chamaesiphon minutus (strain ATCC 27169 / PCC 6605)</name>
    <dbReference type="NCBI Taxonomy" id="1173020"/>
    <lineage>
        <taxon>Bacteria</taxon>
        <taxon>Bacillati</taxon>
        <taxon>Cyanobacteriota</taxon>
        <taxon>Cyanophyceae</taxon>
        <taxon>Gomontiellales</taxon>
        <taxon>Chamaesiphonaceae</taxon>
        <taxon>Chamaesiphon</taxon>
    </lineage>
</organism>
<dbReference type="InterPro" id="IPR012657">
    <property type="entry name" value="23S_rRNA-intervening_sequence"/>
</dbReference>
<dbReference type="EMBL" id="CP003600">
    <property type="protein sequence ID" value="AFY95337.1"/>
    <property type="molecule type" value="Genomic_DNA"/>
</dbReference>
<name>K9UJT0_CHAP6</name>
<keyword evidence="2" id="KW-1185">Reference proteome</keyword>
<dbReference type="eggNOG" id="COG0399">
    <property type="taxonomic scope" value="Bacteria"/>
</dbReference>
<evidence type="ECO:0000313" key="1">
    <source>
        <dbReference type="EMBL" id="AFY95337.1"/>
    </source>
</evidence>
<dbReference type="STRING" id="1173020.Cha6605_4404"/>
<dbReference type="PANTHER" id="PTHR38471">
    <property type="entry name" value="FOUR HELIX BUNDLE PROTEIN"/>
    <property type="match status" value="1"/>
</dbReference>
<dbReference type="Proteomes" id="UP000010366">
    <property type="component" value="Chromosome"/>
</dbReference>
<accession>K9UJT0</accession>
<evidence type="ECO:0000313" key="2">
    <source>
        <dbReference type="Proteomes" id="UP000010366"/>
    </source>
</evidence>
<keyword evidence="1" id="KW-0687">Ribonucleoprotein</keyword>
<dbReference type="RefSeq" id="WP_015161441.1">
    <property type="nucleotide sequence ID" value="NC_019697.1"/>
</dbReference>
<keyword evidence="1" id="KW-0689">Ribosomal protein</keyword>
<sequence length="123" mass="13882">MSISRFRELKAWQLGMDLAEKVYLLSESFPKSEIYGLTSQIRRAAVSIPSNLAEGHGRTSTKEFLQFIAISFGSICELETQILLSHRLKYITMDDSETVLALLTETSKTIRGLQRAIKDRLDG</sequence>
<dbReference type="OrthoDB" id="160990at2"/>
<dbReference type="KEGG" id="cmp:Cha6605_4404"/>
<protein>
    <submittedName>
        <fullName evidence="1">S23 ribosomal protein</fullName>
    </submittedName>
</protein>
<dbReference type="PATRIC" id="fig|1173020.3.peg.5040"/>
<dbReference type="HOGENOM" id="CLU_129874_0_6_3"/>
<dbReference type="Gene3D" id="1.20.1440.60">
    <property type="entry name" value="23S rRNA-intervening sequence"/>
    <property type="match status" value="1"/>
</dbReference>
<dbReference type="SUPFAM" id="SSF158446">
    <property type="entry name" value="IVS-encoded protein-like"/>
    <property type="match status" value="1"/>
</dbReference>
<dbReference type="AlphaFoldDB" id="K9UJT0"/>
<reference evidence="1 2" key="1">
    <citation type="submission" date="2012-05" db="EMBL/GenBank/DDBJ databases">
        <title>Finished chromosome of genome of Chamaesiphon sp. PCC 6605.</title>
        <authorList>
            <consortium name="US DOE Joint Genome Institute"/>
            <person name="Gugger M."/>
            <person name="Coursin T."/>
            <person name="Rippka R."/>
            <person name="Tandeau De Marsac N."/>
            <person name="Huntemann M."/>
            <person name="Wei C.-L."/>
            <person name="Han J."/>
            <person name="Detter J.C."/>
            <person name="Han C."/>
            <person name="Tapia R."/>
            <person name="Chen A."/>
            <person name="Kyrpides N."/>
            <person name="Mavromatis K."/>
            <person name="Markowitz V."/>
            <person name="Szeto E."/>
            <person name="Ivanova N."/>
            <person name="Pagani I."/>
            <person name="Pati A."/>
            <person name="Goodwin L."/>
            <person name="Nordberg H.P."/>
            <person name="Cantor M.N."/>
            <person name="Hua S.X."/>
            <person name="Woyke T."/>
            <person name="Kerfeld C.A."/>
        </authorList>
    </citation>
    <scope>NUCLEOTIDE SEQUENCE [LARGE SCALE GENOMIC DNA]</scope>
    <source>
        <strain evidence="2">ATCC 27169 / PCC 6605</strain>
    </source>
</reference>
<dbReference type="CDD" id="cd16377">
    <property type="entry name" value="23S_rRNA_IVP_like"/>
    <property type="match status" value="1"/>
</dbReference>